<protein>
    <recommendedName>
        <fullName evidence="7">Platelet-activating factor acetylhydrolase</fullName>
    </recommendedName>
</protein>
<dbReference type="Proteomes" id="UP000681340">
    <property type="component" value="Unassembled WGS sequence"/>
</dbReference>
<dbReference type="InterPro" id="IPR029058">
    <property type="entry name" value="AB_hydrolase_fold"/>
</dbReference>
<dbReference type="GO" id="GO:0016042">
    <property type="term" value="P:lipid catabolic process"/>
    <property type="evidence" value="ECO:0007669"/>
    <property type="project" value="UniProtKB-KW"/>
</dbReference>
<dbReference type="Gene3D" id="3.40.50.1820">
    <property type="entry name" value="alpha/beta hydrolase"/>
    <property type="match status" value="1"/>
</dbReference>
<evidence type="ECO:0008006" key="7">
    <source>
        <dbReference type="Google" id="ProtNLM"/>
    </source>
</evidence>
<keyword evidence="2" id="KW-0442">Lipid degradation</keyword>
<accession>A0A919VPD9</accession>
<keyword evidence="4" id="KW-0732">Signal</keyword>
<dbReference type="SUPFAM" id="SSF53474">
    <property type="entry name" value="alpha/beta-Hydrolases"/>
    <property type="match status" value="1"/>
</dbReference>
<evidence type="ECO:0000256" key="3">
    <source>
        <dbReference type="ARBA" id="ARBA00023098"/>
    </source>
</evidence>
<reference evidence="5" key="1">
    <citation type="submission" date="2021-03" db="EMBL/GenBank/DDBJ databases">
        <title>Whole genome shotgun sequence of Actinoplanes auranticolor NBRC 12245.</title>
        <authorList>
            <person name="Komaki H."/>
            <person name="Tamura T."/>
        </authorList>
    </citation>
    <scope>NUCLEOTIDE SEQUENCE</scope>
    <source>
        <strain evidence="5">NBRC 12245</strain>
    </source>
</reference>
<dbReference type="AlphaFoldDB" id="A0A919VPD9"/>
<evidence type="ECO:0000256" key="1">
    <source>
        <dbReference type="ARBA" id="ARBA00022801"/>
    </source>
</evidence>
<feature type="chain" id="PRO_5037081062" description="Platelet-activating factor acetylhydrolase" evidence="4">
    <location>
        <begin position="21"/>
        <end position="419"/>
    </location>
</feature>
<evidence type="ECO:0000313" key="6">
    <source>
        <dbReference type="Proteomes" id="UP000681340"/>
    </source>
</evidence>
<keyword evidence="3" id="KW-0443">Lipid metabolism</keyword>
<evidence type="ECO:0000313" key="5">
    <source>
        <dbReference type="EMBL" id="GIM63841.1"/>
    </source>
</evidence>
<evidence type="ECO:0000256" key="4">
    <source>
        <dbReference type="SAM" id="SignalP"/>
    </source>
</evidence>
<name>A0A919VPD9_9ACTN</name>
<dbReference type="PANTHER" id="PTHR10272:SF0">
    <property type="entry name" value="PLATELET-ACTIVATING FACTOR ACETYLHYDROLASE"/>
    <property type="match status" value="1"/>
</dbReference>
<sequence length="419" mass="43903">MLAGATGVTAAALLPTAAGAASPAGGSGRGTAGTLGKVRLRLPGPGGPYPVGTVDLHFVDRSRPDPYVAGQPYRELMVNLTYPARHRGGPVAPWLTPGWAAAADEIFAFATAPQPANLVDWAGTPSHAVAGAAAREPGDGWPVLMYQLGHWGSHSTNRSEIEDLASRGYVVVTFEPTHETPVVFPGGRLVPQHPAANPPNDDRYSPEFLAYVRHIYASRTADARFVLDRLAALNARELPGGLRAGLDLGRIGAFSGITGAGLMTLTLMAADERVRAGAIGDTDVGFPTADGGWLPLAPVVEQGLSRAVLAIRPGSAYGAANPMWDRQWSALRGWRRELELAGGGMGWCSDLQTVLPQVRRGLGLPADAHAAMIGTVAPAAAVAATRAYQAAFFDLHLKGRPTRLFSRPSASHPAVRLAR</sequence>
<organism evidence="5 6">
    <name type="scientific">Actinoplanes auranticolor</name>
    <dbReference type="NCBI Taxonomy" id="47988"/>
    <lineage>
        <taxon>Bacteria</taxon>
        <taxon>Bacillati</taxon>
        <taxon>Actinomycetota</taxon>
        <taxon>Actinomycetes</taxon>
        <taxon>Micromonosporales</taxon>
        <taxon>Micromonosporaceae</taxon>
        <taxon>Actinoplanes</taxon>
    </lineage>
</organism>
<keyword evidence="6" id="KW-1185">Reference proteome</keyword>
<feature type="signal peptide" evidence="4">
    <location>
        <begin position="1"/>
        <end position="20"/>
    </location>
</feature>
<dbReference type="PANTHER" id="PTHR10272">
    <property type="entry name" value="PLATELET-ACTIVATING FACTOR ACETYLHYDROLASE"/>
    <property type="match status" value="1"/>
</dbReference>
<comment type="caution">
    <text evidence="5">The sequence shown here is derived from an EMBL/GenBank/DDBJ whole genome shotgun (WGS) entry which is preliminary data.</text>
</comment>
<dbReference type="GO" id="GO:0003847">
    <property type="term" value="F:1-alkyl-2-acetylglycerophosphocholine esterase activity"/>
    <property type="evidence" value="ECO:0007669"/>
    <property type="project" value="TreeGrafter"/>
</dbReference>
<gene>
    <name evidence="5" type="ORF">Aau02nite_06680</name>
</gene>
<keyword evidence="1" id="KW-0378">Hydrolase</keyword>
<dbReference type="EMBL" id="BOQL01000006">
    <property type="protein sequence ID" value="GIM63841.1"/>
    <property type="molecule type" value="Genomic_DNA"/>
</dbReference>
<proteinExistence type="predicted"/>
<evidence type="ECO:0000256" key="2">
    <source>
        <dbReference type="ARBA" id="ARBA00022963"/>
    </source>
</evidence>